<accession>A0A0L6U2J8</accession>
<dbReference type="STRING" id="52689.AKG39_05300"/>
<dbReference type="Proteomes" id="UP000036873">
    <property type="component" value="Unassembled WGS sequence"/>
</dbReference>
<protein>
    <recommendedName>
        <fullName evidence="4">DUF2232 domain-containing protein</fullName>
    </recommendedName>
</protein>
<feature type="transmembrane region" description="Helical" evidence="1">
    <location>
        <begin position="218"/>
        <end position="238"/>
    </location>
</feature>
<feature type="transmembrane region" description="Helical" evidence="1">
    <location>
        <begin position="244"/>
        <end position="266"/>
    </location>
</feature>
<evidence type="ECO:0000313" key="2">
    <source>
        <dbReference type="EMBL" id="KNZ42572.1"/>
    </source>
</evidence>
<evidence type="ECO:0008006" key="4">
    <source>
        <dbReference type="Google" id="ProtNLM"/>
    </source>
</evidence>
<feature type="transmembrane region" description="Helical" evidence="1">
    <location>
        <begin position="172"/>
        <end position="197"/>
    </location>
</feature>
<keyword evidence="1" id="KW-1133">Transmembrane helix</keyword>
<dbReference type="AlphaFoldDB" id="A0A0L6U2J8"/>
<keyword evidence="1" id="KW-0472">Membrane</keyword>
<keyword evidence="1" id="KW-0812">Transmembrane</keyword>
<evidence type="ECO:0000313" key="3">
    <source>
        <dbReference type="Proteomes" id="UP000036873"/>
    </source>
</evidence>
<feature type="transmembrane region" description="Helical" evidence="1">
    <location>
        <begin position="278"/>
        <end position="300"/>
    </location>
</feature>
<dbReference type="InterPro" id="IPR018710">
    <property type="entry name" value="DUF2232"/>
</dbReference>
<organism evidence="2 3">
    <name type="scientific">Acetobacterium bakii</name>
    <dbReference type="NCBI Taxonomy" id="52689"/>
    <lineage>
        <taxon>Bacteria</taxon>
        <taxon>Bacillati</taxon>
        <taxon>Bacillota</taxon>
        <taxon>Clostridia</taxon>
        <taxon>Eubacteriales</taxon>
        <taxon>Eubacteriaceae</taxon>
        <taxon>Acetobacterium</taxon>
    </lineage>
</organism>
<feature type="transmembrane region" description="Helical" evidence="1">
    <location>
        <begin position="12"/>
        <end position="36"/>
    </location>
</feature>
<dbReference type="PANTHER" id="PTHR41324">
    <property type="entry name" value="MEMBRANE PROTEIN-RELATED"/>
    <property type="match status" value="1"/>
</dbReference>
<dbReference type="RefSeq" id="WP_050739328.1">
    <property type="nucleotide sequence ID" value="NZ_LGYO01000011.1"/>
</dbReference>
<gene>
    <name evidence="2" type="ORF">AKG39_05300</name>
</gene>
<dbReference type="OrthoDB" id="1777426at2"/>
<dbReference type="PANTHER" id="PTHR41324:SF1">
    <property type="entry name" value="DUF2232 DOMAIN-CONTAINING PROTEIN"/>
    <property type="match status" value="1"/>
</dbReference>
<dbReference type="Pfam" id="PF09991">
    <property type="entry name" value="DUF2232"/>
    <property type="match status" value="1"/>
</dbReference>
<proteinExistence type="predicted"/>
<dbReference type="EMBL" id="LGYO01000011">
    <property type="protein sequence ID" value="KNZ42572.1"/>
    <property type="molecule type" value="Genomic_DNA"/>
</dbReference>
<name>A0A0L6U2J8_9FIRM</name>
<keyword evidence="3" id="KW-1185">Reference proteome</keyword>
<feature type="transmembrane region" description="Helical" evidence="1">
    <location>
        <begin position="102"/>
        <end position="121"/>
    </location>
</feature>
<evidence type="ECO:0000256" key="1">
    <source>
        <dbReference type="SAM" id="Phobius"/>
    </source>
</evidence>
<sequence>MKTRGITEGAMFCALAVILALACFYVPFIAILMLFIPVPIIVLGQRQGLKVSLVASVAATIIIALFLGPINALSFGALLLVVGCSLGYTYHRNGSPFIKITVGYLGFGLVVIALIASYQFLMGVSFTADFFQLIETSTKEAITLYETSGIMDTNQLSAAKETMNAQMINMKMIIPTAMLLIPLIFSFANVAISDGILKRLRYSVQGIKPLAQWQMPKSLKYFLFMLLMGSFILDIFQVTAIPEIYTVNIMNLVYLVYFVMGLSLIFDFMEYKKQDNKALKVVVVMIALLLQFIVTMIGVADTYMEIRKIFHEGSKAK</sequence>
<comment type="caution">
    <text evidence="2">The sequence shown here is derived from an EMBL/GenBank/DDBJ whole genome shotgun (WGS) entry which is preliminary data.</text>
</comment>
<reference evidence="3" key="1">
    <citation type="submission" date="2015-07" db="EMBL/GenBank/DDBJ databases">
        <title>Draft genome sequence of Acetobacterium bakii DSM 8293, a potential psychrophilic chemical producer through syngas fermentation.</title>
        <authorList>
            <person name="Song Y."/>
            <person name="Hwang S."/>
            <person name="Cho B.-K."/>
        </authorList>
    </citation>
    <scope>NUCLEOTIDE SEQUENCE [LARGE SCALE GENOMIC DNA]</scope>
    <source>
        <strain evidence="3">DSM 8239</strain>
    </source>
</reference>
<dbReference type="PROSITE" id="PS51257">
    <property type="entry name" value="PROKAR_LIPOPROTEIN"/>
    <property type="match status" value="1"/>
</dbReference>